<accession>A0A1J5Q7A3</accession>
<evidence type="ECO:0000313" key="1">
    <source>
        <dbReference type="EMBL" id="OIQ79593.1"/>
    </source>
</evidence>
<sequence>MKFQRELRLLSSGSTMDLPDAEIEARFKRLRKFIALLRATDRDGKPASSRDFYLDVRKHVVITAVALDDAGIERASYASLGGKSGGETQELIAFIVGAALRYQLGDADSTQPRFAPVFLDEGFVKSDAEFAGRAVSAWQGLGFQLIIGAPLDKVTALEPYMDKVLAITKSGNGFSHISELTVQVA</sequence>
<proteinExistence type="predicted"/>
<dbReference type="AlphaFoldDB" id="A0A1J5Q7A3"/>
<gene>
    <name evidence="1" type="ORF">GALL_386690</name>
</gene>
<dbReference type="EMBL" id="MLJW01001189">
    <property type="protein sequence ID" value="OIQ79593.1"/>
    <property type="molecule type" value="Genomic_DNA"/>
</dbReference>
<protein>
    <submittedName>
        <fullName evidence="1">Uncharacterized protein</fullName>
    </submittedName>
</protein>
<organism evidence="1">
    <name type="scientific">mine drainage metagenome</name>
    <dbReference type="NCBI Taxonomy" id="410659"/>
    <lineage>
        <taxon>unclassified sequences</taxon>
        <taxon>metagenomes</taxon>
        <taxon>ecological metagenomes</taxon>
    </lineage>
</organism>
<comment type="caution">
    <text evidence="1">The sequence shown here is derived from an EMBL/GenBank/DDBJ whole genome shotgun (WGS) entry which is preliminary data.</text>
</comment>
<name>A0A1J5Q7A3_9ZZZZ</name>
<reference evidence="1" key="1">
    <citation type="submission" date="2016-10" db="EMBL/GenBank/DDBJ databases">
        <title>Sequence of Gallionella enrichment culture.</title>
        <authorList>
            <person name="Poehlein A."/>
            <person name="Muehling M."/>
            <person name="Daniel R."/>
        </authorList>
    </citation>
    <scope>NUCLEOTIDE SEQUENCE</scope>
</reference>
<dbReference type="Pfam" id="PF13558">
    <property type="entry name" value="SbcC_Walker_B"/>
    <property type="match status" value="1"/>
</dbReference>